<evidence type="ECO:0000313" key="1">
    <source>
        <dbReference type="EMBL" id="GBN14031.1"/>
    </source>
</evidence>
<proteinExistence type="predicted"/>
<dbReference type="OrthoDB" id="6435878at2759"/>
<gene>
    <name evidence="1" type="ORF">AVEN_249371_1</name>
</gene>
<reference evidence="1 2" key="1">
    <citation type="journal article" date="2019" name="Sci. Rep.">
        <title>Orb-weaving spider Araneus ventricosus genome elucidates the spidroin gene catalogue.</title>
        <authorList>
            <person name="Kono N."/>
            <person name="Nakamura H."/>
            <person name="Ohtoshi R."/>
            <person name="Moran D.A.P."/>
            <person name="Shinohara A."/>
            <person name="Yoshida Y."/>
            <person name="Fujiwara M."/>
            <person name="Mori M."/>
            <person name="Tomita M."/>
            <person name="Arakawa K."/>
        </authorList>
    </citation>
    <scope>NUCLEOTIDE SEQUENCE [LARGE SCALE GENOMIC DNA]</scope>
</reference>
<dbReference type="PANTHER" id="PTHR47331">
    <property type="entry name" value="PHD-TYPE DOMAIN-CONTAINING PROTEIN"/>
    <property type="match status" value="1"/>
</dbReference>
<dbReference type="EMBL" id="BGPR01005855">
    <property type="protein sequence ID" value="GBN14031.1"/>
    <property type="molecule type" value="Genomic_DNA"/>
</dbReference>
<organism evidence="1 2">
    <name type="scientific">Araneus ventricosus</name>
    <name type="common">Orbweaver spider</name>
    <name type="synonym">Epeira ventricosa</name>
    <dbReference type="NCBI Taxonomy" id="182803"/>
    <lineage>
        <taxon>Eukaryota</taxon>
        <taxon>Metazoa</taxon>
        <taxon>Ecdysozoa</taxon>
        <taxon>Arthropoda</taxon>
        <taxon>Chelicerata</taxon>
        <taxon>Arachnida</taxon>
        <taxon>Araneae</taxon>
        <taxon>Araneomorphae</taxon>
        <taxon>Entelegynae</taxon>
        <taxon>Araneoidea</taxon>
        <taxon>Araneidae</taxon>
        <taxon>Araneus</taxon>
    </lineage>
</organism>
<name>A0A4Y2LGV3_ARAVE</name>
<protein>
    <recommendedName>
        <fullName evidence="3">Peptidase aspartic putative domain-containing protein</fullName>
    </recommendedName>
</protein>
<accession>A0A4Y2LGV3</accession>
<keyword evidence="2" id="KW-1185">Reference proteome</keyword>
<evidence type="ECO:0000313" key="2">
    <source>
        <dbReference type="Proteomes" id="UP000499080"/>
    </source>
</evidence>
<dbReference type="PANTHER" id="PTHR47331:SF1">
    <property type="entry name" value="GAG-LIKE PROTEIN"/>
    <property type="match status" value="1"/>
</dbReference>
<dbReference type="Pfam" id="PF05380">
    <property type="entry name" value="Peptidase_A17"/>
    <property type="match status" value="1"/>
</dbReference>
<sequence length="315" mass="35639">MCVINFRLSSKNDVNLSNINTNPKVFLQTFKVKLLSGGKEKTIHVLCDTGSQKSNILKNIAEEMKYPISRQETIKYSLFGGVSTKEFSLPWADDSFPLPDKFNLAKKGLEVTTEKLLSRNLYDKYEKVFQEWFDEAIIEEVPPNEAVLYGNYLPHRPVIKESSSTTPIRRVFDASASFKASLFKPVFTVWINVTEENLKHCTIHTFCDASKEAYAVVVFLILEECSIKLPLLVAKSRIAPLSGGTIPCMELLAALVGARLTNSVIEALNWKKVKCYYWSDFTTVLAWISRVENWSIFVRNGVQEISSFSMESCSS</sequence>
<dbReference type="InterPro" id="IPR008042">
    <property type="entry name" value="Retrotrans_Pao"/>
</dbReference>
<dbReference type="Proteomes" id="UP000499080">
    <property type="component" value="Unassembled WGS sequence"/>
</dbReference>
<evidence type="ECO:0008006" key="3">
    <source>
        <dbReference type="Google" id="ProtNLM"/>
    </source>
</evidence>
<dbReference type="AlphaFoldDB" id="A0A4Y2LGV3"/>
<comment type="caution">
    <text evidence="1">The sequence shown here is derived from an EMBL/GenBank/DDBJ whole genome shotgun (WGS) entry which is preliminary data.</text>
</comment>